<dbReference type="EMBL" id="WNXC01000001">
    <property type="protein sequence ID" value="MBB2147487.1"/>
    <property type="molecule type" value="Genomic_DNA"/>
</dbReference>
<comment type="caution">
    <text evidence="4">The sequence shown here is derived from an EMBL/GenBank/DDBJ whole genome shotgun (WGS) entry which is preliminary data.</text>
</comment>
<evidence type="ECO:0000313" key="5">
    <source>
        <dbReference type="Proteomes" id="UP000636110"/>
    </source>
</evidence>
<dbReference type="PANTHER" id="PTHR10314">
    <property type="entry name" value="CYSTATHIONINE BETA-SYNTHASE"/>
    <property type="match status" value="1"/>
</dbReference>
<keyword evidence="5" id="KW-1185">Reference proteome</keyword>
<dbReference type="SUPFAM" id="SSF53686">
    <property type="entry name" value="Tryptophan synthase beta subunit-like PLP-dependent enzymes"/>
    <property type="match status" value="1"/>
</dbReference>
<dbReference type="InterPro" id="IPR001926">
    <property type="entry name" value="TrpB-like_PALP"/>
</dbReference>
<evidence type="ECO:0000256" key="1">
    <source>
        <dbReference type="ARBA" id="ARBA00001933"/>
    </source>
</evidence>
<dbReference type="Proteomes" id="UP000636110">
    <property type="component" value="Unassembled WGS sequence"/>
</dbReference>
<dbReference type="Pfam" id="PF00291">
    <property type="entry name" value="PALP"/>
    <property type="match status" value="1"/>
</dbReference>
<organism evidence="4 5">
    <name type="scientific">Pedobacter gandavensis</name>
    <dbReference type="NCBI Taxonomy" id="2679963"/>
    <lineage>
        <taxon>Bacteria</taxon>
        <taxon>Pseudomonadati</taxon>
        <taxon>Bacteroidota</taxon>
        <taxon>Sphingobacteriia</taxon>
        <taxon>Sphingobacteriales</taxon>
        <taxon>Sphingobacteriaceae</taxon>
        <taxon>Pedobacter</taxon>
    </lineage>
</organism>
<dbReference type="InterPro" id="IPR050214">
    <property type="entry name" value="Cys_Synth/Cystath_Beta-Synth"/>
</dbReference>
<comment type="cofactor">
    <cofactor evidence="1">
        <name>pyridoxal 5'-phosphate</name>
        <dbReference type="ChEBI" id="CHEBI:597326"/>
    </cofactor>
</comment>
<keyword evidence="2" id="KW-0663">Pyridoxal phosphate</keyword>
<dbReference type="Gene3D" id="3.40.50.1100">
    <property type="match status" value="2"/>
</dbReference>
<name>A0ABR6EQL7_9SPHI</name>
<protein>
    <submittedName>
        <fullName evidence="4">Pyridoxal-phosphate dependent enzyme</fullName>
    </submittedName>
</protein>
<evidence type="ECO:0000259" key="3">
    <source>
        <dbReference type="Pfam" id="PF00291"/>
    </source>
</evidence>
<gene>
    <name evidence="4" type="ORF">GM920_01055</name>
</gene>
<dbReference type="InterPro" id="IPR036052">
    <property type="entry name" value="TrpB-like_PALP_sf"/>
</dbReference>
<feature type="domain" description="Tryptophan synthase beta chain-like PALP" evidence="3">
    <location>
        <begin position="21"/>
        <end position="311"/>
    </location>
</feature>
<dbReference type="RefSeq" id="WP_182952762.1">
    <property type="nucleotide sequence ID" value="NZ_WNXC01000001.1"/>
</dbReference>
<dbReference type="CDD" id="cd01561">
    <property type="entry name" value="CBS_like"/>
    <property type="match status" value="1"/>
</dbReference>
<evidence type="ECO:0000313" key="4">
    <source>
        <dbReference type="EMBL" id="MBB2147487.1"/>
    </source>
</evidence>
<accession>A0ABR6EQL7</accession>
<reference evidence="4 5" key="1">
    <citation type="submission" date="2019-11" db="EMBL/GenBank/DDBJ databases">
        <title>Description of Pedobacter sp. LMG 31462T.</title>
        <authorList>
            <person name="Carlier A."/>
            <person name="Qi S."/>
            <person name="Vandamme P."/>
        </authorList>
    </citation>
    <scope>NUCLEOTIDE SEQUENCE [LARGE SCALE GENOMIC DNA]</scope>
    <source>
        <strain evidence="4 5">LMG 31462</strain>
    </source>
</reference>
<proteinExistence type="predicted"/>
<evidence type="ECO:0000256" key="2">
    <source>
        <dbReference type="ARBA" id="ARBA00022898"/>
    </source>
</evidence>
<sequence length="348" mass="38068">MTTITANGLNSTMEGKFQHLSLLVGNTPMLELSYTYQGNLNKIYVKCEHYNLTGSIKDRMALYTLKKAYAEGKIKPGDQIVEATSGNTGIAFAAIGKALGHPVTIIMPNWLSKERIDIIKSLGAEIILVSKEEGGFIGSIKLAEFMAANNPNIFLPKQFENIANPEAHEYTTGKEIWEQLRLKNLSPDAFVAGVGTGGTIMGVGNYLRSQNAEIKVHPLEPAESPTLTTGYKVGSHRIQGISDEFIPEIIKLNELDEVIQVNDGDAILMAQKLAKKLGLAVGISSGANVIGAIKQQKKMGKESCIVTIFSDSNKKYLSTDLMKEEPIKEGYISPEVEFLDYQAFSRLH</sequence>